<feature type="transmembrane region" description="Helical" evidence="5">
    <location>
        <begin position="417"/>
        <end position="436"/>
    </location>
</feature>
<feature type="transmembrane region" description="Helical" evidence="5">
    <location>
        <begin position="54"/>
        <end position="71"/>
    </location>
</feature>
<dbReference type="InterPro" id="IPR016032">
    <property type="entry name" value="Sig_transdc_resp-reg_C-effctor"/>
</dbReference>
<evidence type="ECO:0000256" key="1">
    <source>
        <dbReference type="ARBA" id="ARBA00023015"/>
    </source>
</evidence>
<feature type="transmembrane region" description="Helical" evidence="5">
    <location>
        <begin position="238"/>
        <end position="257"/>
    </location>
</feature>
<evidence type="ECO:0000256" key="3">
    <source>
        <dbReference type="ARBA" id="ARBA00023163"/>
    </source>
</evidence>
<feature type="region of interest" description="Disordered" evidence="4">
    <location>
        <begin position="185"/>
        <end position="211"/>
    </location>
</feature>
<comment type="caution">
    <text evidence="7">The sequence shown here is derived from an EMBL/GenBank/DDBJ whole genome shotgun (WGS) entry which is preliminary data.</text>
</comment>
<evidence type="ECO:0000313" key="7">
    <source>
        <dbReference type="EMBL" id="MEQ3362153.1"/>
    </source>
</evidence>
<feature type="transmembrane region" description="Helical" evidence="5">
    <location>
        <begin position="134"/>
        <end position="155"/>
    </location>
</feature>
<keyword evidence="5" id="KW-0472">Membrane</keyword>
<dbReference type="SMART" id="SM00421">
    <property type="entry name" value="HTH_LUXR"/>
    <property type="match status" value="1"/>
</dbReference>
<feature type="transmembrane region" description="Helical" evidence="5">
    <location>
        <begin position="161"/>
        <end position="178"/>
    </location>
</feature>
<dbReference type="PROSITE" id="PS50043">
    <property type="entry name" value="HTH_LUXR_2"/>
    <property type="match status" value="1"/>
</dbReference>
<feature type="transmembrane region" description="Helical" evidence="5">
    <location>
        <begin position="12"/>
        <end position="34"/>
    </location>
</feature>
<dbReference type="RefSeq" id="WP_349227202.1">
    <property type="nucleotide sequence ID" value="NZ_JBBNOP010000002.1"/>
</dbReference>
<evidence type="ECO:0000313" key="8">
    <source>
        <dbReference type="Proteomes" id="UP001487305"/>
    </source>
</evidence>
<dbReference type="Proteomes" id="UP001487305">
    <property type="component" value="Unassembled WGS sequence"/>
</dbReference>
<gene>
    <name evidence="7" type="ORF">AAA083_04080</name>
</gene>
<keyword evidence="5" id="KW-0812">Transmembrane</keyword>
<sequence length="542" mass="58842">MKEKRSAGPFGGLLNDWPLWLGYGLFWNWLWFLFVKPLGATMGTPGSAVLLDDRSIIVAAALATFAIAWLLRGRINVITQTATAAFAIATIASFIPNIPSAFMQPIASICSGALAALLFASWSPRIAQYDSRRVIRIASLALAAASLGAIVIFLLDASKQDMLLALVPLGSAALLLTLPRRSEEGKTLGSKSTKKRPRGREEEGAGNSDTRNLAARDADAKDAHGKAGGEGAFRAMPWRLLCTVFLQGAAIGLWHFIFQSVTIVKCSAQFCIWREMANVFSTLGFLDFVGFSSILGFLLALALLLLTAYFLHLNYRRLIYQIGIPFMALAFIVISFNGGIIQNGTQMTGDLFVIGEILYTAGYFYVFAIVQTLCSHLVSDRRPQEAVFFSAVGFLLLAGQAVGYLSGMGANALGVNGTDMCMLAVFVLMMCGLILIKGNPIWEDLGDAKPAATSFSKGAFRLACDEVATEAKLTPRETEVFMLLAHGRNLGFVQEQLVISRDTAKSHLRNIYRKLDVHAQQELMSIVDARADELRAANRTKG</sequence>
<name>A0ABV1JAP1_9ACTN</name>
<accession>A0ABV1JAP1</accession>
<dbReference type="CDD" id="cd06170">
    <property type="entry name" value="LuxR_C_like"/>
    <property type="match status" value="1"/>
</dbReference>
<feature type="transmembrane region" description="Helical" evidence="5">
    <location>
        <begin position="386"/>
        <end position="405"/>
    </location>
</feature>
<feature type="domain" description="HTH luxR-type" evidence="6">
    <location>
        <begin position="466"/>
        <end position="531"/>
    </location>
</feature>
<keyword evidence="5" id="KW-1133">Transmembrane helix</keyword>
<feature type="transmembrane region" description="Helical" evidence="5">
    <location>
        <begin position="78"/>
        <end position="96"/>
    </location>
</feature>
<evidence type="ECO:0000256" key="5">
    <source>
        <dbReference type="SAM" id="Phobius"/>
    </source>
</evidence>
<feature type="transmembrane region" description="Helical" evidence="5">
    <location>
        <begin position="102"/>
        <end position="122"/>
    </location>
</feature>
<evidence type="ECO:0000256" key="4">
    <source>
        <dbReference type="SAM" id="MobiDB-lite"/>
    </source>
</evidence>
<proteinExistence type="predicted"/>
<feature type="transmembrane region" description="Helical" evidence="5">
    <location>
        <begin position="352"/>
        <end position="374"/>
    </location>
</feature>
<protein>
    <submittedName>
        <fullName evidence="7">Helix-turn-helix transcriptional regulator</fullName>
    </submittedName>
</protein>
<dbReference type="PANTHER" id="PTHR44688:SF16">
    <property type="entry name" value="DNA-BINDING TRANSCRIPTIONAL ACTIVATOR DEVR_DOSR"/>
    <property type="match status" value="1"/>
</dbReference>
<evidence type="ECO:0000256" key="2">
    <source>
        <dbReference type="ARBA" id="ARBA00023125"/>
    </source>
</evidence>
<keyword evidence="2" id="KW-0238">DNA-binding</keyword>
<dbReference type="Pfam" id="PF00196">
    <property type="entry name" value="GerE"/>
    <property type="match status" value="1"/>
</dbReference>
<feature type="transmembrane region" description="Helical" evidence="5">
    <location>
        <begin position="288"/>
        <end position="311"/>
    </location>
</feature>
<feature type="transmembrane region" description="Helical" evidence="5">
    <location>
        <begin position="318"/>
        <end position="340"/>
    </location>
</feature>
<dbReference type="EMBL" id="JBBNOP010000002">
    <property type="protein sequence ID" value="MEQ3362153.1"/>
    <property type="molecule type" value="Genomic_DNA"/>
</dbReference>
<evidence type="ECO:0000259" key="6">
    <source>
        <dbReference type="PROSITE" id="PS50043"/>
    </source>
</evidence>
<dbReference type="PRINTS" id="PR00038">
    <property type="entry name" value="HTHLUXR"/>
</dbReference>
<dbReference type="InterPro" id="IPR000792">
    <property type="entry name" value="Tscrpt_reg_LuxR_C"/>
</dbReference>
<keyword evidence="8" id="KW-1185">Reference proteome</keyword>
<organism evidence="7 8">
    <name type="scientific">Raoultibacter massiliensis</name>
    <dbReference type="NCBI Taxonomy" id="1852371"/>
    <lineage>
        <taxon>Bacteria</taxon>
        <taxon>Bacillati</taxon>
        <taxon>Actinomycetota</taxon>
        <taxon>Coriobacteriia</taxon>
        <taxon>Eggerthellales</taxon>
        <taxon>Eggerthellaceae</taxon>
        <taxon>Raoultibacter</taxon>
    </lineage>
</organism>
<keyword evidence="1" id="KW-0805">Transcription regulation</keyword>
<dbReference type="Gene3D" id="1.10.10.10">
    <property type="entry name" value="Winged helix-like DNA-binding domain superfamily/Winged helix DNA-binding domain"/>
    <property type="match status" value="1"/>
</dbReference>
<keyword evidence="3" id="KW-0804">Transcription</keyword>
<dbReference type="SUPFAM" id="SSF46894">
    <property type="entry name" value="C-terminal effector domain of the bipartite response regulators"/>
    <property type="match status" value="1"/>
</dbReference>
<dbReference type="PANTHER" id="PTHR44688">
    <property type="entry name" value="DNA-BINDING TRANSCRIPTIONAL ACTIVATOR DEVR_DOSR"/>
    <property type="match status" value="1"/>
</dbReference>
<reference evidence="7 8" key="1">
    <citation type="submission" date="2024-04" db="EMBL/GenBank/DDBJ databases">
        <title>Human intestinal bacterial collection.</title>
        <authorList>
            <person name="Pauvert C."/>
            <person name="Hitch T.C.A."/>
            <person name="Clavel T."/>
        </authorList>
    </citation>
    <scope>NUCLEOTIDE SEQUENCE [LARGE SCALE GENOMIC DNA]</scope>
    <source>
        <strain evidence="7 8">CLA-KB-H42</strain>
    </source>
</reference>
<dbReference type="InterPro" id="IPR036388">
    <property type="entry name" value="WH-like_DNA-bd_sf"/>
</dbReference>